<dbReference type="Pfam" id="PF10722">
    <property type="entry name" value="YbjN"/>
    <property type="match status" value="1"/>
</dbReference>
<dbReference type="AlphaFoldDB" id="A0A933NYR2"/>
<dbReference type="Proteomes" id="UP000782610">
    <property type="component" value="Unassembled WGS sequence"/>
</dbReference>
<sequence>MKYAKLIVAGAIALASTPVFAADTVSAKDPKGVIEALSQLGYPGKIEKLESGRTSIAVQISGLKTFIDFYDCADDLTECYTLLFNVALNLNDGTTLEKANEWNTTEITGRVWLDRDRDPTLDFALSTFDGIPMSVFEENMKLWDRKIGDVKDFFDF</sequence>
<accession>A0A933NYR2</accession>
<organism evidence="2 3">
    <name type="scientific">Devosia nanyangense</name>
    <dbReference type="NCBI Taxonomy" id="1228055"/>
    <lineage>
        <taxon>Bacteria</taxon>
        <taxon>Pseudomonadati</taxon>
        <taxon>Pseudomonadota</taxon>
        <taxon>Alphaproteobacteria</taxon>
        <taxon>Hyphomicrobiales</taxon>
        <taxon>Devosiaceae</taxon>
        <taxon>Devosia</taxon>
    </lineage>
</organism>
<proteinExistence type="predicted"/>
<keyword evidence="1" id="KW-0732">Signal</keyword>
<evidence type="ECO:0000313" key="2">
    <source>
        <dbReference type="EMBL" id="MBI4922535.1"/>
    </source>
</evidence>
<evidence type="ECO:0000256" key="1">
    <source>
        <dbReference type="SAM" id="SignalP"/>
    </source>
</evidence>
<comment type="caution">
    <text evidence="2">The sequence shown here is derived from an EMBL/GenBank/DDBJ whole genome shotgun (WGS) entry which is preliminary data.</text>
</comment>
<feature type="chain" id="PRO_5037757906" evidence="1">
    <location>
        <begin position="22"/>
        <end position="156"/>
    </location>
</feature>
<reference evidence="2" key="1">
    <citation type="submission" date="2020-07" db="EMBL/GenBank/DDBJ databases">
        <title>Huge and variable diversity of episymbiotic CPR bacteria and DPANN archaea in groundwater ecosystems.</title>
        <authorList>
            <person name="He C.Y."/>
            <person name="Keren R."/>
            <person name="Whittaker M."/>
            <person name="Farag I.F."/>
            <person name="Doudna J."/>
            <person name="Cate J.H.D."/>
            <person name="Banfield J.F."/>
        </authorList>
    </citation>
    <scope>NUCLEOTIDE SEQUENCE</scope>
    <source>
        <strain evidence="2">NC_groundwater_1586_Pr3_B-0.1um_66_15</strain>
    </source>
</reference>
<name>A0A933NYR2_9HYPH</name>
<dbReference type="InterPro" id="IPR019660">
    <property type="entry name" value="Put_sensory_transdc_reg_YbjN"/>
</dbReference>
<evidence type="ECO:0000313" key="3">
    <source>
        <dbReference type="Proteomes" id="UP000782610"/>
    </source>
</evidence>
<feature type="signal peptide" evidence="1">
    <location>
        <begin position="1"/>
        <end position="21"/>
    </location>
</feature>
<gene>
    <name evidence="2" type="ORF">HY834_12370</name>
</gene>
<protein>
    <submittedName>
        <fullName evidence="2">YbjN domain-containing protein</fullName>
    </submittedName>
</protein>
<dbReference type="EMBL" id="JACRAF010000033">
    <property type="protein sequence ID" value="MBI4922535.1"/>
    <property type="molecule type" value="Genomic_DNA"/>
</dbReference>